<keyword evidence="3" id="KW-0418">Kinase</keyword>
<dbReference type="PANTHER" id="PTHR35526:SF3">
    <property type="entry name" value="ANTI-SIGMA-F FACTOR RSBW"/>
    <property type="match status" value="1"/>
</dbReference>
<dbReference type="Gene3D" id="3.30.565.10">
    <property type="entry name" value="Histidine kinase-like ATPase, C-terminal domain"/>
    <property type="match status" value="1"/>
</dbReference>
<feature type="domain" description="Histidine kinase/HSP90-like ATPase" evidence="2">
    <location>
        <begin position="8"/>
        <end position="109"/>
    </location>
</feature>
<dbReference type="Proteomes" id="UP000198873">
    <property type="component" value="Unassembled WGS sequence"/>
</dbReference>
<proteinExistence type="predicted"/>
<keyword evidence="4" id="KW-1185">Reference proteome</keyword>
<dbReference type="Pfam" id="PF13581">
    <property type="entry name" value="HATPase_c_2"/>
    <property type="match status" value="1"/>
</dbReference>
<organism evidence="3 4">
    <name type="scientific">Streptomyces harbinensis</name>
    <dbReference type="NCBI Taxonomy" id="1176198"/>
    <lineage>
        <taxon>Bacteria</taxon>
        <taxon>Bacillati</taxon>
        <taxon>Actinomycetota</taxon>
        <taxon>Actinomycetes</taxon>
        <taxon>Kitasatosporales</taxon>
        <taxon>Streptomycetaceae</taxon>
        <taxon>Streptomyces</taxon>
    </lineage>
</organism>
<evidence type="ECO:0000259" key="2">
    <source>
        <dbReference type="Pfam" id="PF13581"/>
    </source>
</evidence>
<dbReference type="CDD" id="cd16936">
    <property type="entry name" value="HATPase_RsbW-like"/>
    <property type="match status" value="1"/>
</dbReference>
<dbReference type="EMBL" id="FPAB01000019">
    <property type="protein sequence ID" value="SFT23601.1"/>
    <property type="molecule type" value="Genomic_DNA"/>
</dbReference>
<accession>A0A1I6WCX9</accession>
<dbReference type="PANTHER" id="PTHR35526">
    <property type="entry name" value="ANTI-SIGMA-F FACTOR RSBW-RELATED"/>
    <property type="match status" value="1"/>
</dbReference>
<sequence>MIWTMPPKDSHIAFTRWQVRTALHRRQLPADLVYDAELIMAELATNALKHTVTPEIYCALQLQRQAIRVSVTDHGAAQAPALTTPVPAAQWPPATGWGLHVVEALATQWGTQSVGRGRRYTWAELHHHCPGTP</sequence>
<dbReference type="InterPro" id="IPR036890">
    <property type="entry name" value="HATPase_C_sf"/>
</dbReference>
<keyword evidence="3" id="KW-0808">Transferase</keyword>
<dbReference type="SUPFAM" id="SSF55874">
    <property type="entry name" value="ATPase domain of HSP90 chaperone/DNA topoisomerase II/histidine kinase"/>
    <property type="match status" value="1"/>
</dbReference>
<evidence type="ECO:0000313" key="3">
    <source>
        <dbReference type="EMBL" id="SFT23601.1"/>
    </source>
</evidence>
<keyword evidence="1" id="KW-0723">Serine/threonine-protein kinase</keyword>
<dbReference type="InterPro" id="IPR050267">
    <property type="entry name" value="Anti-sigma-factor_SerPK"/>
</dbReference>
<dbReference type="STRING" id="1176198.SAMN05444716_11911"/>
<evidence type="ECO:0000313" key="4">
    <source>
        <dbReference type="Proteomes" id="UP000198873"/>
    </source>
</evidence>
<gene>
    <name evidence="3" type="ORF">SAMN05444716_11911</name>
</gene>
<protein>
    <submittedName>
        <fullName evidence="3">Anti-sigma regulatory factor (Ser/Thr protein kinase)</fullName>
    </submittedName>
</protein>
<dbReference type="InterPro" id="IPR003594">
    <property type="entry name" value="HATPase_dom"/>
</dbReference>
<dbReference type="AlphaFoldDB" id="A0A1I6WCX9"/>
<dbReference type="GO" id="GO:0004674">
    <property type="term" value="F:protein serine/threonine kinase activity"/>
    <property type="evidence" value="ECO:0007669"/>
    <property type="project" value="UniProtKB-KW"/>
</dbReference>
<name>A0A1I6WCX9_9ACTN</name>
<evidence type="ECO:0000256" key="1">
    <source>
        <dbReference type="ARBA" id="ARBA00022527"/>
    </source>
</evidence>
<reference evidence="4" key="1">
    <citation type="submission" date="2016-10" db="EMBL/GenBank/DDBJ databases">
        <authorList>
            <person name="Varghese N."/>
            <person name="Submissions S."/>
        </authorList>
    </citation>
    <scope>NUCLEOTIDE SEQUENCE [LARGE SCALE GENOMIC DNA]</scope>
    <source>
        <strain evidence="4">CGMCC 4.7047</strain>
    </source>
</reference>